<feature type="domain" description="Heterokaryon incompatibility" evidence="1">
    <location>
        <begin position="84"/>
        <end position="241"/>
    </location>
</feature>
<organism evidence="2 3">
    <name type="scientific">Lophiostoma macrostomum CBS 122681</name>
    <dbReference type="NCBI Taxonomy" id="1314788"/>
    <lineage>
        <taxon>Eukaryota</taxon>
        <taxon>Fungi</taxon>
        <taxon>Dikarya</taxon>
        <taxon>Ascomycota</taxon>
        <taxon>Pezizomycotina</taxon>
        <taxon>Dothideomycetes</taxon>
        <taxon>Pleosporomycetidae</taxon>
        <taxon>Pleosporales</taxon>
        <taxon>Lophiostomataceae</taxon>
        <taxon>Lophiostoma</taxon>
    </lineage>
</organism>
<dbReference type="OrthoDB" id="5386682at2759"/>
<keyword evidence="3" id="KW-1185">Reference proteome</keyword>
<dbReference type="Proteomes" id="UP000799324">
    <property type="component" value="Unassembled WGS sequence"/>
</dbReference>
<evidence type="ECO:0000259" key="1">
    <source>
        <dbReference type="Pfam" id="PF06985"/>
    </source>
</evidence>
<gene>
    <name evidence="2" type="ORF">K491DRAFT_715009</name>
</gene>
<reference evidence="2" key="1">
    <citation type="journal article" date="2020" name="Stud. Mycol.">
        <title>101 Dothideomycetes genomes: a test case for predicting lifestyles and emergence of pathogens.</title>
        <authorList>
            <person name="Haridas S."/>
            <person name="Albert R."/>
            <person name="Binder M."/>
            <person name="Bloem J."/>
            <person name="Labutti K."/>
            <person name="Salamov A."/>
            <person name="Andreopoulos B."/>
            <person name="Baker S."/>
            <person name="Barry K."/>
            <person name="Bills G."/>
            <person name="Bluhm B."/>
            <person name="Cannon C."/>
            <person name="Castanera R."/>
            <person name="Culley D."/>
            <person name="Daum C."/>
            <person name="Ezra D."/>
            <person name="Gonzalez J."/>
            <person name="Henrissat B."/>
            <person name="Kuo A."/>
            <person name="Liang C."/>
            <person name="Lipzen A."/>
            <person name="Lutzoni F."/>
            <person name="Magnuson J."/>
            <person name="Mondo S."/>
            <person name="Nolan M."/>
            <person name="Ohm R."/>
            <person name="Pangilinan J."/>
            <person name="Park H.-J."/>
            <person name="Ramirez L."/>
            <person name="Alfaro M."/>
            <person name="Sun H."/>
            <person name="Tritt A."/>
            <person name="Yoshinaga Y."/>
            <person name="Zwiers L.-H."/>
            <person name="Turgeon B."/>
            <person name="Goodwin S."/>
            <person name="Spatafora J."/>
            <person name="Crous P."/>
            <person name="Grigoriev I."/>
        </authorList>
    </citation>
    <scope>NUCLEOTIDE SEQUENCE</scope>
    <source>
        <strain evidence="2">CBS 122681</strain>
    </source>
</reference>
<dbReference type="PANTHER" id="PTHR24148">
    <property type="entry name" value="ANKYRIN REPEAT DOMAIN-CONTAINING PROTEIN 39 HOMOLOG-RELATED"/>
    <property type="match status" value="1"/>
</dbReference>
<dbReference type="Pfam" id="PF26639">
    <property type="entry name" value="Het-6_barrel"/>
    <property type="match status" value="1"/>
</dbReference>
<dbReference type="InterPro" id="IPR052895">
    <property type="entry name" value="HetReg/Transcr_Mod"/>
</dbReference>
<dbReference type="EMBL" id="MU004332">
    <property type="protein sequence ID" value="KAF2656777.1"/>
    <property type="molecule type" value="Genomic_DNA"/>
</dbReference>
<protein>
    <recommendedName>
        <fullName evidence="1">Heterokaryon incompatibility domain-containing protein</fullName>
    </recommendedName>
</protein>
<evidence type="ECO:0000313" key="3">
    <source>
        <dbReference type="Proteomes" id="UP000799324"/>
    </source>
</evidence>
<accession>A0A6A6TBV4</accession>
<dbReference type="AlphaFoldDB" id="A0A6A6TBV4"/>
<name>A0A6A6TBV4_9PLEO</name>
<evidence type="ECO:0000313" key="2">
    <source>
        <dbReference type="EMBL" id="KAF2656777.1"/>
    </source>
</evidence>
<dbReference type="PANTHER" id="PTHR24148:SF64">
    <property type="entry name" value="HETEROKARYON INCOMPATIBILITY DOMAIN-CONTAINING PROTEIN"/>
    <property type="match status" value="1"/>
</dbReference>
<proteinExistence type="predicted"/>
<sequence length="633" mass="72261">MTHSPCNDRKGPRYQADPAWSVWTISHRLKSFAACLWPREKPLYTTLPRHSPSIRLLHIYPGKPGQEIRTVLSLARLDDDLPNYEALSYEWNLRPGHRSIICNGHSKPIPTNLFEALDRLRDPKRIRVIWVDNICIHQADEAEKNLQVRQMDQVYQRASRVIVWLGIDEYKEAHRAFSTICTFVNAQENPDAPVAFYTSGKLRSYMIECIHTPPPQDSMDWVNVMALFINTWFTRMWVLQEIALARNAVITWGGAEIDWQILGRAVEHIRDSPLLNGRMDSRGLQNAFIMYNLGKLQQGEQKGTQPFLHLLDLSRSFDVTESKDKIFGLLGFSAIGLIPGKSSPWFEIPKYNRSVPEIYTTVAHQVLHQQQSLDILSYASHTEDDLSDRTDLPSWVPNWDPKKIVYPMTAFLERNKHQAGNFKKTDVIPCQDPDILRVKGIMIDEVIDATLPCLLKDVKDSTQALRDLLEWCTQQGLQPSTLAMTLTAGRDKNDTLLVNKQEHVGNLCAFLQQLKVSWLQDAWPVEASALDKFSKENGKAEAFEEALWRFSIHRSAFMTKSGKLGLGPGAIRKGDLLVVLWGGQVPYILRRGTEGENWYHFIGECYIEGLMNGEVGTHLEEGQGYAEDVFELR</sequence>
<dbReference type="Pfam" id="PF06985">
    <property type="entry name" value="HET"/>
    <property type="match status" value="1"/>
</dbReference>
<dbReference type="InterPro" id="IPR010730">
    <property type="entry name" value="HET"/>
</dbReference>